<dbReference type="Proteomes" id="UP000039865">
    <property type="component" value="Unassembled WGS sequence"/>
</dbReference>
<keyword evidence="1" id="KW-0677">Repeat</keyword>
<dbReference type="EMBL" id="CCKQ01011883">
    <property type="protein sequence ID" value="CDW83480.1"/>
    <property type="molecule type" value="Genomic_DNA"/>
</dbReference>
<dbReference type="InterPro" id="IPR011989">
    <property type="entry name" value="ARM-like"/>
</dbReference>
<dbReference type="AlphaFoldDB" id="A0A078AM69"/>
<dbReference type="SUPFAM" id="SSF48371">
    <property type="entry name" value="ARM repeat"/>
    <property type="match status" value="1"/>
</dbReference>
<keyword evidence="6" id="KW-1185">Reference proteome</keyword>
<proteinExistence type="predicted"/>
<feature type="domain" description="PUM-HD" evidence="4">
    <location>
        <begin position="527"/>
        <end position="874"/>
    </location>
</feature>
<dbReference type="OrthoDB" id="668540at2759"/>
<dbReference type="InParanoid" id="A0A078AM69"/>
<dbReference type="GO" id="GO:0010608">
    <property type="term" value="P:post-transcriptional regulation of gene expression"/>
    <property type="evidence" value="ECO:0007669"/>
    <property type="project" value="TreeGrafter"/>
</dbReference>
<dbReference type="PANTHER" id="PTHR12537">
    <property type="entry name" value="RNA BINDING PROTEIN PUMILIO-RELATED"/>
    <property type="match status" value="1"/>
</dbReference>
<feature type="region of interest" description="Disordered" evidence="3">
    <location>
        <begin position="393"/>
        <end position="413"/>
    </location>
</feature>
<feature type="compositionally biased region" description="Polar residues" evidence="3">
    <location>
        <begin position="460"/>
        <end position="475"/>
    </location>
</feature>
<feature type="compositionally biased region" description="Low complexity" evidence="3">
    <location>
        <begin position="396"/>
        <end position="413"/>
    </location>
</feature>
<dbReference type="GO" id="GO:0005737">
    <property type="term" value="C:cytoplasm"/>
    <property type="evidence" value="ECO:0007669"/>
    <property type="project" value="TreeGrafter"/>
</dbReference>
<reference evidence="5 6" key="1">
    <citation type="submission" date="2014-06" db="EMBL/GenBank/DDBJ databases">
        <authorList>
            <person name="Swart Estienne"/>
        </authorList>
    </citation>
    <scope>NUCLEOTIDE SEQUENCE [LARGE SCALE GENOMIC DNA]</scope>
    <source>
        <strain evidence="5 6">130c</strain>
    </source>
</reference>
<gene>
    <name evidence="5" type="primary">Contig3444.g3686</name>
    <name evidence="5" type="ORF">STYLEM_12527</name>
</gene>
<organism evidence="5 6">
    <name type="scientific">Stylonychia lemnae</name>
    <name type="common">Ciliate</name>
    <dbReference type="NCBI Taxonomy" id="5949"/>
    <lineage>
        <taxon>Eukaryota</taxon>
        <taxon>Sar</taxon>
        <taxon>Alveolata</taxon>
        <taxon>Ciliophora</taxon>
        <taxon>Intramacronucleata</taxon>
        <taxon>Spirotrichea</taxon>
        <taxon>Stichotrichia</taxon>
        <taxon>Sporadotrichida</taxon>
        <taxon>Oxytrichidae</taxon>
        <taxon>Stylonychinae</taxon>
        <taxon>Stylonychia</taxon>
    </lineage>
</organism>
<accession>A0A078AM69</accession>
<evidence type="ECO:0000256" key="1">
    <source>
        <dbReference type="ARBA" id="ARBA00022737"/>
    </source>
</evidence>
<protein>
    <submittedName>
        <fullName evidence="5">Rna-binding protein</fullName>
    </submittedName>
</protein>
<feature type="region of interest" description="Disordered" evidence="3">
    <location>
        <begin position="12"/>
        <end position="40"/>
    </location>
</feature>
<evidence type="ECO:0000313" key="5">
    <source>
        <dbReference type="EMBL" id="CDW83480.1"/>
    </source>
</evidence>
<dbReference type="InterPro" id="IPR001313">
    <property type="entry name" value="Pumilio_RNA-bd_rpt"/>
</dbReference>
<dbReference type="PANTHER" id="PTHR12537:SF13">
    <property type="entry name" value="PUMILIO HOMOLOGY DOMAIN FAMILY MEMBER 4"/>
    <property type="match status" value="1"/>
</dbReference>
<evidence type="ECO:0000256" key="2">
    <source>
        <dbReference type="PROSITE-ProRule" id="PRU00317"/>
    </source>
</evidence>
<evidence type="ECO:0000256" key="3">
    <source>
        <dbReference type="SAM" id="MobiDB-lite"/>
    </source>
</evidence>
<feature type="region of interest" description="Disordered" evidence="3">
    <location>
        <begin position="460"/>
        <end position="552"/>
    </location>
</feature>
<evidence type="ECO:0000259" key="4">
    <source>
        <dbReference type="PROSITE" id="PS50303"/>
    </source>
</evidence>
<dbReference type="InterPro" id="IPR033133">
    <property type="entry name" value="PUM-HD"/>
</dbReference>
<dbReference type="Gene3D" id="1.25.10.10">
    <property type="entry name" value="Leucine-rich Repeat Variant"/>
    <property type="match status" value="1"/>
</dbReference>
<feature type="region of interest" description="Disordered" evidence="3">
    <location>
        <begin position="880"/>
        <end position="906"/>
    </location>
</feature>
<dbReference type="PROSITE" id="PS50302">
    <property type="entry name" value="PUM"/>
    <property type="match status" value="4"/>
</dbReference>
<dbReference type="SMART" id="SM00025">
    <property type="entry name" value="Pumilio"/>
    <property type="match status" value="8"/>
</dbReference>
<feature type="repeat" description="Pumilio" evidence="2">
    <location>
        <begin position="734"/>
        <end position="770"/>
    </location>
</feature>
<feature type="repeat" description="Pumilio" evidence="2">
    <location>
        <begin position="625"/>
        <end position="661"/>
    </location>
</feature>
<evidence type="ECO:0000313" key="6">
    <source>
        <dbReference type="Proteomes" id="UP000039865"/>
    </source>
</evidence>
<feature type="repeat" description="Pumilio" evidence="2">
    <location>
        <begin position="589"/>
        <end position="624"/>
    </location>
</feature>
<dbReference type="PROSITE" id="PS50303">
    <property type="entry name" value="PUM_HD"/>
    <property type="match status" value="1"/>
</dbReference>
<sequence>MDSENYYIEQLLATDDSDFNEQQNQKKLADQESIRQPPIDDSIFPSQNISQLGDYQGFQQVKSPPYTQTQQINKPIDTAPLNKILYEGTYTKIFNQFINEDVSIHLNCFEQIKIKGQAAIQNLLQSMIPKFSISFSIPNHQSQQQVIGQDVKAEIRFINPQTMNIINAIMNMKLQPAYDAVNGSWFCQQSIYSQFPVQTYSILIDLTLIVPDLPSKKVRGMINLYEILPMQSQPIVCLQVPLSSRNPMYTQGSMTDQFYLTFNVQRQKDEFLLSNIQFQIEFKDCNLFSQQQPQPIIQNQSHLQMQYPMQMDVPNMDPRQVLKFMMYCQNNFQPIQQEMMQSPPHIQPQFEAAFQGGKYYSYGQNHDHSQSAQLGNSGFKTSASPFYPPGNQYLDSSSAYSDNSSTMSSSQQLGSNDKMFEKYFKQQYKSAGLEKIYYMNPREFAMKMGYYIDVGNQQPTNNNSNVMSPIDSQTELSLSSKSQNSRKKKDSSKKLSALGLSQSSKQGEKKSSPSGSQVSSNTGKKNSNSKTPKPLQQQLPKPQSTTSKSTEIPHINNMLEYIVSQKGSRFMQQFVQKANLEQIENIIKRIQNDLGNLMIDKYGNYFCQNLLRTVNPQNRLKIISYLSPEFVKVSNHDVGTHSIQRLLEVVTQPEEKEVIFNAIKMEIEMMAHHLNGNYVLALALSILEQPHIEHIVEVLIPHIYDLSVNKQGICIVNKMITHTQVASNIQKIVEILSENLIQIIQDPFGNYAITQALQTWDEETCKDILKKFKKNFTQLAIQNFSQQVLEKCVERASTTLIKEFFEILQRENVMKSMMKNKHSIFIVQKIHQRLTTHEDLEMMRTLIQKNICYVNEKLIKSKGLTVFQAFIEPQQEIQSKTPIASLPNSGNHSRQPSGQGSPSLLK</sequence>
<dbReference type="GO" id="GO:0003729">
    <property type="term" value="F:mRNA binding"/>
    <property type="evidence" value="ECO:0007669"/>
    <property type="project" value="TreeGrafter"/>
</dbReference>
<name>A0A078AM69_STYLE</name>
<dbReference type="InterPro" id="IPR016024">
    <property type="entry name" value="ARM-type_fold"/>
</dbReference>
<feature type="compositionally biased region" description="Low complexity" evidence="3">
    <location>
        <begin position="494"/>
        <end position="505"/>
    </location>
</feature>
<feature type="repeat" description="Pumilio" evidence="2">
    <location>
        <begin position="551"/>
        <end position="588"/>
    </location>
</feature>
<feature type="compositionally biased region" description="Low complexity" evidence="3">
    <location>
        <begin position="512"/>
        <end position="547"/>
    </location>
</feature>
<dbReference type="Pfam" id="PF00806">
    <property type="entry name" value="PUF"/>
    <property type="match status" value="6"/>
</dbReference>